<name>A0A6A6GBL2_9PEZI</name>
<organism evidence="1 2">
    <name type="scientific">Elsinoe ampelina</name>
    <dbReference type="NCBI Taxonomy" id="302913"/>
    <lineage>
        <taxon>Eukaryota</taxon>
        <taxon>Fungi</taxon>
        <taxon>Dikarya</taxon>
        <taxon>Ascomycota</taxon>
        <taxon>Pezizomycotina</taxon>
        <taxon>Dothideomycetes</taxon>
        <taxon>Dothideomycetidae</taxon>
        <taxon>Myriangiales</taxon>
        <taxon>Elsinoaceae</taxon>
        <taxon>Elsinoe</taxon>
    </lineage>
</organism>
<dbReference type="InterPro" id="IPR014710">
    <property type="entry name" value="RmlC-like_jellyroll"/>
</dbReference>
<dbReference type="Proteomes" id="UP000799538">
    <property type="component" value="Unassembled WGS sequence"/>
</dbReference>
<evidence type="ECO:0008006" key="3">
    <source>
        <dbReference type="Google" id="ProtNLM"/>
    </source>
</evidence>
<dbReference type="Gene3D" id="2.60.120.10">
    <property type="entry name" value="Jelly Rolls"/>
    <property type="match status" value="1"/>
</dbReference>
<accession>A0A6A6GBL2</accession>
<keyword evidence="2" id="KW-1185">Reference proteome</keyword>
<gene>
    <name evidence="1" type="ORF">BDZ85DRAFT_262985</name>
</gene>
<evidence type="ECO:0000313" key="2">
    <source>
        <dbReference type="Proteomes" id="UP000799538"/>
    </source>
</evidence>
<evidence type="ECO:0000313" key="1">
    <source>
        <dbReference type="EMBL" id="KAF2223102.1"/>
    </source>
</evidence>
<dbReference type="SUPFAM" id="SSF51182">
    <property type="entry name" value="RmlC-like cupins"/>
    <property type="match status" value="1"/>
</dbReference>
<dbReference type="CDD" id="cd02208">
    <property type="entry name" value="cupin_RmlC-like"/>
    <property type="match status" value="1"/>
</dbReference>
<reference evidence="2" key="1">
    <citation type="journal article" date="2020" name="Stud. Mycol.">
        <title>101 Dothideomycetes genomes: A test case for predicting lifestyles and emergence of pathogens.</title>
        <authorList>
            <person name="Haridas S."/>
            <person name="Albert R."/>
            <person name="Binder M."/>
            <person name="Bloem J."/>
            <person name="LaButti K."/>
            <person name="Salamov A."/>
            <person name="Andreopoulos B."/>
            <person name="Baker S."/>
            <person name="Barry K."/>
            <person name="Bills G."/>
            <person name="Bluhm B."/>
            <person name="Cannon C."/>
            <person name="Castanera R."/>
            <person name="Culley D."/>
            <person name="Daum C."/>
            <person name="Ezra D."/>
            <person name="Gonzalez J."/>
            <person name="Henrissat B."/>
            <person name="Kuo A."/>
            <person name="Liang C."/>
            <person name="Lipzen A."/>
            <person name="Lutzoni F."/>
            <person name="Magnuson J."/>
            <person name="Mondo S."/>
            <person name="Nolan M."/>
            <person name="Ohm R."/>
            <person name="Pangilinan J."/>
            <person name="Park H.-J."/>
            <person name="Ramirez L."/>
            <person name="Alfaro M."/>
            <person name="Sun H."/>
            <person name="Tritt A."/>
            <person name="Yoshinaga Y."/>
            <person name="Zwiers L.-H."/>
            <person name="Turgeon B."/>
            <person name="Goodwin S."/>
            <person name="Spatafora J."/>
            <person name="Crous P."/>
            <person name="Grigoriev I."/>
        </authorList>
    </citation>
    <scope>NUCLEOTIDE SEQUENCE [LARGE SCALE GENOMIC DNA]</scope>
    <source>
        <strain evidence="2">CECT 20119</strain>
    </source>
</reference>
<proteinExistence type="predicted"/>
<dbReference type="AlphaFoldDB" id="A0A6A6GBL2"/>
<dbReference type="EMBL" id="ML992507">
    <property type="protein sequence ID" value="KAF2223102.1"/>
    <property type="molecule type" value="Genomic_DNA"/>
</dbReference>
<dbReference type="InterPro" id="IPR011051">
    <property type="entry name" value="RmlC_Cupin_sf"/>
</dbReference>
<dbReference type="OrthoDB" id="9976870at2759"/>
<protein>
    <recommendedName>
        <fullName evidence="3">Cupin 2 conserved barrel domain-containing protein</fullName>
    </recommendedName>
</protein>
<sequence length="222" mass="24932">MARADKFRQLFEDEEVLYGPLTTHDGAFMVEIVKPSKVRDASTLLRATYKAGHPENVKGKAAHHAPPLHIHMKQSETFTVLSGKIGLTHGYDLNDTVVSASDEPFVVKPWVPHRPWPVPDCEDDTVILMAASPEDVPNPMDGRFFRDIFMYAGDCYAGKAKFDPLQVLLMQHVTDSAPVMFPTATFLGPLRWWLPLKLQAFAAWVATCMGYSARIEKYDKLN</sequence>